<comment type="caution">
    <text evidence="1">The sequence shown here is derived from an EMBL/GenBank/DDBJ whole genome shotgun (WGS) entry which is preliminary data.</text>
</comment>
<dbReference type="OrthoDB" id="3682126at2"/>
<protein>
    <submittedName>
        <fullName evidence="1">Uncharacterized protein</fullName>
    </submittedName>
</protein>
<accession>A0A317DA56</accession>
<dbReference type="AlphaFoldDB" id="A0A317DA56"/>
<evidence type="ECO:0000313" key="2">
    <source>
        <dbReference type="Proteomes" id="UP000246050"/>
    </source>
</evidence>
<proteinExistence type="predicted"/>
<dbReference type="RefSeq" id="WP_109804296.1">
    <property type="nucleotide sequence ID" value="NZ_QGKS01000324.1"/>
</dbReference>
<dbReference type="EMBL" id="QGKS01000324">
    <property type="protein sequence ID" value="PWR11354.1"/>
    <property type="molecule type" value="Genomic_DNA"/>
</dbReference>
<organism evidence="1 2">
    <name type="scientific">Micromonospora sicca</name>
    <dbReference type="NCBI Taxonomy" id="2202420"/>
    <lineage>
        <taxon>Bacteria</taxon>
        <taxon>Bacillati</taxon>
        <taxon>Actinomycetota</taxon>
        <taxon>Actinomycetes</taxon>
        <taxon>Micromonosporales</taxon>
        <taxon>Micromonosporaceae</taxon>
        <taxon>Micromonospora</taxon>
    </lineage>
</organism>
<evidence type="ECO:0000313" key="1">
    <source>
        <dbReference type="EMBL" id="PWR11354.1"/>
    </source>
</evidence>
<sequence length="138" mass="15330">MNFEELSTELLDLAYTTLDLAISRVRVTDGGPILPFAIIERGDSRELVRFVTDTYEDSKTAGEKHLAEVVDADRCTLAWDGYLTLDGQRKDAVFVRAHEATQQSAVLFAQRYAPAAPFDELGNSVFLGADQPLFTCIR</sequence>
<reference evidence="1 2" key="1">
    <citation type="submission" date="2018-05" db="EMBL/GenBank/DDBJ databases">
        <title>Micromonosporas from Atacama Desert.</title>
        <authorList>
            <person name="Carro L."/>
            <person name="Golinska P."/>
            <person name="Klenk H.-P."/>
            <person name="Goodfellow M."/>
        </authorList>
    </citation>
    <scope>NUCLEOTIDE SEQUENCE [LARGE SCALE GENOMIC DNA]</scope>
    <source>
        <strain evidence="1 2">4G51</strain>
    </source>
</reference>
<dbReference type="Proteomes" id="UP000246050">
    <property type="component" value="Unassembled WGS sequence"/>
</dbReference>
<gene>
    <name evidence="1" type="ORF">DKT69_26885</name>
</gene>
<name>A0A317DA56_9ACTN</name>